<dbReference type="Gene3D" id="3.30.300.30">
    <property type="match status" value="1"/>
</dbReference>
<dbReference type="PROSITE" id="PS50075">
    <property type="entry name" value="CARRIER"/>
    <property type="match status" value="1"/>
</dbReference>
<evidence type="ECO:0000259" key="3">
    <source>
        <dbReference type="PROSITE" id="PS50075"/>
    </source>
</evidence>
<dbReference type="InterPro" id="IPR009081">
    <property type="entry name" value="PP-bd_ACP"/>
</dbReference>
<protein>
    <submittedName>
        <fullName evidence="4">Dimodular nonribosomal peptide synthase</fullName>
    </submittedName>
</protein>
<dbReference type="Pfam" id="PF00550">
    <property type="entry name" value="PP-binding"/>
    <property type="match status" value="1"/>
</dbReference>
<gene>
    <name evidence="4" type="primary">dhbF</name>
    <name evidence="4" type="ORF">ETAA1_61830</name>
</gene>
<evidence type="ECO:0000256" key="1">
    <source>
        <dbReference type="ARBA" id="ARBA00022450"/>
    </source>
</evidence>
<dbReference type="PROSITE" id="PS00455">
    <property type="entry name" value="AMP_BINDING"/>
    <property type="match status" value="1"/>
</dbReference>
<accession>A0A517Y353</accession>
<proteinExistence type="predicted"/>
<dbReference type="InterPro" id="IPR020806">
    <property type="entry name" value="PKS_PP-bd"/>
</dbReference>
<dbReference type="GO" id="GO:0031177">
    <property type="term" value="F:phosphopantetheine binding"/>
    <property type="evidence" value="ECO:0007669"/>
    <property type="project" value="InterPro"/>
</dbReference>
<keyword evidence="2" id="KW-0597">Phosphoprotein</keyword>
<evidence type="ECO:0000313" key="4">
    <source>
        <dbReference type="EMBL" id="QDU24169.1"/>
    </source>
</evidence>
<organism evidence="4 5">
    <name type="scientific">Urbifossiella limnaea</name>
    <dbReference type="NCBI Taxonomy" id="2528023"/>
    <lineage>
        <taxon>Bacteria</taxon>
        <taxon>Pseudomonadati</taxon>
        <taxon>Planctomycetota</taxon>
        <taxon>Planctomycetia</taxon>
        <taxon>Gemmatales</taxon>
        <taxon>Gemmataceae</taxon>
        <taxon>Urbifossiella</taxon>
    </lineage>
</organism>
<dbReference type="EMBL" id="CP036273">
    <property type="protein sequence ID" value="QDU24169.1"/>
    <property type="molecule type" value="Genomic_DNA"/>
</dbReference>
<dbReference type="InterPro" id="IPR042099">
    <property type="entry name" value="ANL_N_sf"/>
</dbReference>
<name>A0A517Y353_9BACT</name>
<dbReference type="InterPro" id="IPR020459">
    <property type="entry name" value="AMP-binding"/>
</dbReference>
<dbReference type="InterPro" id="IPR045851">
    <property type="entry name" value="AMP-bd_C_sf"/>
</dbReference>
<keyword evidence="5" id="KW-1185">Reference proteome</keyword>
<dbReference type="Gene3D" id="1.10.1200.10">
    <property type="entry name" value="ACP-like"/>
    <property type="match status" value="1"/>
</dbReference>
<dbReference type="Pfam" id="PF00501">
    <property type="entry name" value="AMP-binding"/>
    <property type="match status" value="1"/>
</dbReference>
<sequence>MASLPNTIHELFEAQAAAQPDAVAVECDGRELSYGALNARADLLAQKLGGLGVGPGKVVGLCLDRSLDMVTAVLGILKAGGAYLPLDPAYPAQRLSFMLADAGAAALLTQRDLAATAPEYGGPRVVLDDPAWEAGVGAAPPPGGAGPDDPAYVIYTSGSTGTPKGVVVTHANVVRLFAVTDPWFRFGPADVWAIFHSISFDVSVFEFWAALGHGGRLVVVPFGVSRAPHDLYRLLRTSRVTGLCQTPSAFRQLIRAEEALGVAPDLALRWVVLAGEAVEVQGLRPWFDRHGDQSPVLVNMYGPTETTVYSTYRPLSVADLSVPLKGSPIGHPLPDLRIHVLDEHRRPAAAGEVGEMYIAGAGVARGYLNRPELTAERFLPDPFAADPGERMYKSGDLARLLPDGQIEFLGRADGQIKLRGFRIELGEIEAAIAAQPAVSESVVVVGDDPAGGRRLVAYVAPRGGAVIDPQALKTRLRESLPEYMIPAAVVVLGTLPLTPNGKLDRAALPALESAAPAAPPAPAVANDLERQIQGVWRRHLCRDVAPEDNFFDLGGTSLHLAEVHVELQNAHGTMPITVLFEHPTVRSLARRLAGTGVADPAVAAARERARSQKLAMTRRRGVS</sequence>
<dbReference type="Gene3D" id="3.40.50.12780">
    <property type="entry name" value="N-terminal domain of ligase-like"/>
    <property type="match status" value="1"/>
</dbReference>
<dbReference type="FunFam" id="2.30.38.10:FF:000001">
    <property type="entry name" value="Non-ribosomal peptide synthetase PvdI"/>
    <property type="match status" value="1"/>
</dbReference>
<dbReference type="AlphaFoldDB" id="A0A517Y353"/>
<dbReference type="CDD" id="cd17643">
    <property type="entry name" value="A_NRPS_Cytc1-like"/>
    <property type="match status" value="1"/>
</dbReference>
<dbReference type="FunFam" id="3.30.300.30:FF:000010">
    <property type="entry name" value="Enterobactin synthetase component F"/>
    <property type="match status" value="1"/>
</dbReference>
<dbReference type="FunFam" id="3.40.50.12780:FF:000012">
    <property type="entry name" value="Non-ribosomal peptide synthetase"/>
    <property type="match status" value="1"/>
</dbReference>
<dbReference type="GO" id="GO:0005829">
    <property type="term" value="C:cytosol"/>
    <property type="evidence" value="ECO:0007669"/>
    <property type="project" value="TreeGrafter"/>
</dbReference>
<reference evidence="4 5" key="1">
    <citation type="submission" date="2019-02" db="EMBL/GenBank/DDBJ databases">
        <title>Deep-cultivation of Planctomycetes and their phenomic and genomic characterization uncovers novel biology.</title>
        <authorList>
            <person name="Wiegand S."/>
            <person name="Jogler M."/>
            <person name="Boedeker C."/>
            <person name="Pinto D."/>
            <person name="Vollmers J."/>
            <person name="Rivas-Marin E."/>
            <person name="Kohn T."/>
            <person name="Peeters S.H."/>
            <person name="Heuer A."/>
            <person name="Rast P."/>
            <person name="Oberbeckmann S."/>
            <person name="Bunk B."/>
            <person name="Jeske O."/>
            <person name="Meyerdierks A."/>
            <person name="Storesund J.E."/>
            <person name="Kallscheuer N."/>
            <person name="Luecker S."/>
            <person name="Lage O.M."/>
            <person name="Pohl T."/>
            <person name="Merkel B.J."/>
            <person name="Hornburger P."/>
            <person name="Mueller R.-W."/>
            <person name="Bruemmer F."/>
            <person name="Labrenz M."/>
            <person name="Spormann A.M."/>
            <person name="Op den Camp H."/>
            <person name="Overmann J."/>
            <person name="Amann R."/>
            <person name="Jetten M.S.M."/>
            <person name="Mascher T."/>
            <person name="Medema M.H."/>
            <person name="Devos D.P."/>
            <person name="Kaster A.-K."/>
            <person name="Ovreas L."/>
            <person name="Rohde M."/>
            <person name="Galperin M.Y."/>
            <person name="Jogler C."/>
        </authorList>
    </citation>
    <scope>NUCLEOTIDE SEQUENCE [LARGE SCALE GENOMIC DNA]</scope>
    <source>
        <strain evidence="4 5">ETA_A1</strain>
    </source>
</reference>
<feature type="domain" description="Carrier" evidence="3">
    <location>
        <begin position="523"/>
        <end position="596"/>
    </location>
</feature>
<dbReference type="PANTHER" id="PTHR45527:SF14">
    <property type="entry name" value="PLIPASTATIN SYNTHASE SUBUNIT B"/>
    <property type="match status" value="1"/>
</dbReference>
<dbReference type="PRINTS" id="PR00154">
    <property type="entry name" value="AMPBINDING"/>
</dbReference>
<dbReference type="Pfam" id="PF13193">
    <property type="entry name" value="AMP-binding_C"/>
    <property type="match status" value="1"/>
</dbReference>
<dbReference type="InterPro" id="IPR020845">
    <property type="entry name" value="AMP-binding_CS"/>
</dbReference>
<dbReference type="InterPro" id="IPR036736">
    <property type="entry name" value="ACP-like_sf"/>
</dbReference>
<dbReference type="SMART" id="SM00823">
    <property type="entry name" value="PKS_PP"/>
    <property type="match status" value="1"/>
</dbReference>
<dbReference type="NCBIfam" id="TIGR01733">
    <property type="entry name" value="AA-adenyl-dom"/>
    <property type="match status" value="1"/>
</dbReference>
<dbReference type="PANTHER" id="PTHR45527">
    <property type="entry name" value="NONRIBOSOMAL PEPTIDE SYNTHETASE"/>
    <property type="match status" value="1"/>
</dbReference>
<evidence type="ECO:0000313" key="5">
    <source>
        <dbReference type="Proteomes" id="UP000319576"/>
    </source>
</evidence>
<dbReference type="FunFam" id="3.40.50.980:FF:000001">
    <property type="entry name" value="Non-ribosomal peptide synthetase"/>
    <property type="match status" value="1"/>
</dbReference>
<dbReference type="KEGG" id="uli:ETAA1_61830"/>
<dbReference type="InterPro" id="IPR000873">
    <property type="entry name" value="AMP-dep_synth/lig_dom"/>
</dbReference>
<dbReference type="InterPro" id="IPR010071">
    <property type="entry name" value="AA_adenyl_dom"/>
</dbReference>
<dbReference type="Proteomes" id="UP000319576">
    <property type="component" value="Chromosome"/>
</dbReference>
<dbReference type="RefSeq" id="WP_202920526.1">
    <property type="nucleotide sequence ID" value="NZ_CP036273.1"/>
</dbReference>
<dbReference type="SUPFAM" id="SSF47336">
    <property type="entry name" value="ACP-like"/>
    <property type="match status" value="1"/>
</dbReference>
<keyword evidence="1" id="KW-0596">Phosphopantetheine</keyword>
<dbReference type="SUPFAM" id="SSF56801">
    <property type="entry name" value="Acetyl-CoA synthetase-like"/>
    <property type="match status" value="1"/>
</dbReference>
<dbReference type="InterPro" id="IPR025110">
    <property type="entry name" value="AMP-bd_C"/>
</dbReference>
<dbReference type="GO" id="GO:0044550">
    <property type="term" value="P:secondary metabolite biosynthetic process"/>
    <property type="evidence" value="ECO:0007669"/>
    <property type="project" value="UniProtKB-ARBA"/>
</dbReference>
<dbReference type="GO" id="GO:0043041">
    <property type="term" value="P:amino acid activation for nonribosomal peptide biosynthetic process"/>
    <property type="evidence" value="ECO:0007669"/>
    <property type="project" value="TreeGrafter"/>
</dbReference>
<evidence type="ECO:0000256" key="2">
    <source>
        <dbReference type="ARBA" id="ARBA00022553"/>
    </source>
</evidence>